<dbReference type="EMBL" id="AFCT01000103">
    <property type="protein sequence ID" value="EHC95875.1"/>
    <property type="molecule type" value="Genomic_DNA"/>
</dbReference>
<evidence type="ECO:0000313" key="2">
    <source>
        <dbReference type="Proteomes" id="UP000004903"/>
    </source>
</evidence>
<proteinExistence type="predicted"/>
<reference evidence="1 2" key="1">
    <citation type="journal article" date="2011" name="BMC Genomics">
        <title>Genome sequencing reveals diversification of virulence factor content and possible host adaptation in distinct subpopulations of Salmonella enterica.</title>
        <authorList>
            <person name="den Bakker H.C."/>
            <person name="Moreno Switt A.I."/>
            <person name="Govoni G."/>
            <person name="Cummings C.A."/>
            <person name="Ranieri M.L."/>
            <person name="Degoricija L."/>
            <person name="Hoelzer K."/>
            <person name="Rodriguez-Rivera L.D."/>
            <person name="Brown S."/>
            <person name="Bolchacova E."/>
            <person name="Furtado M.R."/>
            <person name="Wiedmann M."/>
        </authorList>
    </citation>
    <scope>NUCLEOTIDE SEQUENCE [LARGE SCALE GENOMIC DNA]</scope>
    <source>
        <strain evidence="1 2">A4-653</strain>
    </source>
</reference>
<feature type="non-terminal residue" evidence="1">
    <location>
        <position position="42"/>
    </location>
</feature>
<dbReference type="Proteomes" id="UP000004903">
    <property type="component" value="Unassembled WGS sequence"/>
</dbReference>
<protein>
    <submittedName>
        <fullName evidence="1">Uncharacterized protein</fullName>
    </submittedName>
</protein>
<accession>G5QDD4</accession>
<gene>
    <name evidence="1" type="ORF">LTSERUB_0207</name>
</gene>
<comment type="caution">
    <text evidence="1">The sequence shown here is derived from an EMBL/GenBank/DDBJ whole genome shotgun (WGS) entry which is preliminary data.</text>
</comment>
<name>G5QDD4_SALRU</name>
<organism evidence="1 2">
    <name type="scientific">Salmonella enterica subsp. enterica serovar Rubislaw str. A4-653</name>
    <dbReference type="NCBI Taxonomy" id="913081"/>
    <lineage>
        <taxon>Bacteria</taxon>
        <taxon>Pseudomonadati</taxon>
        <taxon>Pseudomonadota</taxon>
        <taxon>Gammaproteobacteria</taxon>
        <taxon>Enterobacterales</taxon>
        <taxon>Enterobacteriaceae</taxon>
        <taxon>Salmonella</taxon>
    </lineage>
</organism>
<sequence>MCCHQVGRCWHYCRRALRLFGLALNTDKKAQATARCARTRCL</sequence>
<evidence type="ECO:0000313" key="1">
    <source>
        <dbReference type="EMBL" id="EHC95875.1"/>
    </source>
</evidence>
<dbReference type="AlphaFoldDB" id="G5QDD4"/>